<evidence type="ECO:0000259" key="7">
    <source>
        <dbReference type="PROSITE" id="PS50850"/>
    </source>
</evidence>
<dbReference type="InterPro" id="IPR020846">
    <property type="entry name" value="MFS_dom"/>
</dbReference>
<evidence type="ECO:0000256" key="5">
    <source>
        <dbReference type="SAM" id="MobiDB-lite"/>
    </source>
</evidence>
<feature type="transmembrane region" description="Helical" evidence="6">
    <location>
        <begin position="178"/>
        <end position="200"/>
    </location>
</feature>
<feature type="transmembrane region" description="Helical" evidence="6">
    <location>
        <begin position="92"/>
        <end position="111"/>
    </location>
</feature>
<dbReference type="Gene3D" id="1.20.1250.20">
    <property type="entry name" value="MFS general substrate transporter like domains"/>
    <property type="match status" value="1"/>
</dbReference>
<dbReference type="InterPro" id="IPR011701">
    <property type="entry name" value="MFS"/>
</dbReference>
<feature type="transmembrane region" description="Helical" evidence="6">
    <location>
        <begin position="394"/>
        <end position="415"/>
    </location>
</feature>
<dbReference type="GeneID" id="54478682"/>
<keyword evidence="4 6" id="KW-0472">Membrane</keyword>
<feature type="domain" description="Major facilitator superfamily (MFS) profile" evidence="7">
    <location>
        <begin position="52"/>
        <end position="508"/>
    </location>
</feature>
<protein>
    <submittedName>
        <fullName evidence="8">Major facilitator superfamily domain-containing protein</fullName>
    </submittedName>
</protein>
<dbReference type="EMBL" id="MU001641">
    <property type="protein sequence ID" value="KAF2479548.1"/>
    <property type="molecule type" value="Genomic_DNA"/>
</dbReference>
<feature type="region of interest" description="Disordered" evidence="5">
    <location>
        <begin position="236"/>
        <end position="264"/>
    </location>
</feature>
<organism evidence="8 9">
    <name type="scientific">Neohortaea acidophila</name>
    <dbReference type="NCBI Taxonomy" id="245834"/>
    <lineage>
        <taxon>Eukaryota</taxon>
        <taxon>Fungi</taxon>
        <taxon>Dikarya</taxon>
        <taxon>Ascomycota</taxon>
        <taxon>Pezizomycotina</taxon>
        <taxon>Dothideomycetes</taxon>
        <taxon>Dothideomycetidae</taxon>
        <taxon>Mycosphaerellales</taxon>
        <taxon>Teratosphaeriaceae</taxon>
        <taxon>Neohortaea</taxon>
    </lineage>
</organism>
<keyword evidence="3 6" id="KW-1133">Transmembrane helix</keyword>
<evidence type="ECO:0000256" key="3">
    <source>
        <dbReference type="ARBA" id="ARBA00022989"/>
    </source>
</evidence>
<dbReference type="RefSeq" id="XP_033586118.1">
    <property type="nucleotide sequence ID" value="XM_033737680.1"/>
</dbReference>
<dbReference type="PANTHER" id="PTHR23502">
    <property type="entry name" value="MAJOR FACILITATOR SUPERFAMILY"/>
    <property type="match status" value="1"/>
</dbReference>
<feature type="transmembrane region" description="Helical" evidence="6">
    <location>
        <begin position="50"/>
        <end position="71"/>
    </location>
</feature>
<comment type="subcellular location">
    <subcellularLocation>
        <location evidence="1">Membrane</location>
        <topology evidence="1">Multi-pass membrane protein</topology>
    </subcellularLocation>
</comment>
<dbReference type="Pfam" id="PF07690">
    <property type="entry name" value="MFS_1"/>
    <property type="match status" value="1"/>
</dbReference>
<reference evidence="8" key="1">
    <citation type="journal article" date="2020" name="Stud. Mycol.">
        <title>101 Dothideomycetes genomes: a test case for predicting lifestyles and emergence of pathogens.</title>
        <authorList>
            <person name="Haridas S."/>
            <person name="Albert R."/>
            <person name="Binder M."/>
            <person name="Bloem J."/>
            <person name="Labutti K."/>
            <person name="Salamov A."/>
            <person name="Andreopoulos B."/>
            <person name="Baker S."/>
            <person name="Barry K."/>
            <person name="Bills G."/>
            <person name="Bluhm B."/>
            <person name="Cannon C."/>
            <person name="Castanera R."/>
            <person name="Culley D."/>
            <person name="Daum C."/>
            <person name="Ezra D."/>
            <person name="Gonzalez J."/>
            <person name="Henrissat B."/>
            <person name="Kuo A."/>
            <person name="Liang C."/>
            <person name="Lipzen A."/>
            <person name="Lutzoni F."/>
            <person name="Magnuson J."/>
            <person name="Mondo S."/>
            <person name="Nolan M."/>
            <person name="Ohm R."/>
            <person name="Pangilinan J."/>
            <person name="Park H.-J."/>
            <person name="Ramirez L."/>
            <person name="Alfaro M."/>
            <person name="Sun H."/>
            <person name="Tritt A."/>
            <person name="Yoshinaga Y."/>
            <person name="Zwiers L.-H."/>
            <person name="Turgeon B."/>
            <person name="Goodwin S."/>
            <person name="Spatafora J."/>
            <person name="Crous P."/>
            <person name="Grigoriev I."/>
        </authorList>
    </citation>
    <scope>NUCLEOTIDE SEQUENCE</scope>
    <source>
        <strain evidence="8">CBS 113389</strain>
    </source>
</reference>
<feature type="transmembrane region" description="Helical" evidence="6">
    <location>
        <begin position="486"/>
        <end position="510"/>
    </location>
</feature>
<feature type="compositionally biased region" description="Polar residues" evidence="5">
    <location>
        <begin position="236"/>
        <end position="248"/>
    </location>
</feature>
<keyword evidence="9" id="KW-1185">Reference proteome</keyword>
<dbReference type="AlphaFoldDB" id="A0A6A6PHP2"/>
<evidence type="ECO:0000256" key="1">
    <source>
        <dbReference type="ARBA" id="ARBA00004141"/>
    </source>
</evidence>
<gene>
    <name evidence="8" type="ORF">BDY17DRAFT_327506</name>
</gene>
<name>A0A6A6PHP2_9PEZI</name>
<dbReference type="InterPro" id="IPR036259">
    <property type="entry name" value="MFS_trans_sf"/>
</dbReference>
<dbReference type="PANTHER" id="PTHR23502:SF50">
    <property type="entry name" value="TRANSPORTER, PUTATIVE (AFU_ORTHOLOGUE AFUA_5G00430)-RELATED"/>
    <property type="match status" value="1"/>
</dbReference>
<feature type="transmembrane region" description="Helical" evidence="6">
    <location>
        <begin position="453"/>
        <end position="474"/>
    </location>
</feature>
<feature type="transmembrane region" description="Helical" evidence="6">
    <location>
        <begin position="308"/>
        <end position="331"/>
    </location>
</feature>
<dbReference type="OrthoDB" id="5215911at2759"/>
<keyword evidence="2 6" id="KW-0812">Transmembrane</keyword>
<feature type="transmembrane region" description="Helical" evidence="6">
    <location>
        <begin position="421"/>
        <end position="446"/>
    </location>
</feature>
<evidence type="ECO:0000313" key="9">
    <source>
        <dbReference type="Proteomes" id="UP000799767"/>
    </source>
</evidence>
<sequence length="532" mass="57775">MAGHAPRPNQEELPPGTAYIESGRDQHVVRSPVPSSDPNDPLNWTTGRKALQITILSVYTLMVFASNTVSVPLYQDMSKDLNYSEEILDASYAANSAALAFGSIIFVPFAMVFGRRVVYIVTSLIVFGCNVWSARTQGPAEIIAYNILLGLAGGSNESLWQMTVTDLFFVHQRGSINAIYFVMVMAGNFVAPVPSGYIAQAYGWRWSFWVTSIIVGTVSLCMILFLEESKYIRSGTDPTVASTPSQPLQDPIKDSKTVATETSSSDSVELNEKIPLRSYRQRLALFSAASDFSVKSFLPLFYRPFVVLWRFPAVLLSASVYGFYIAAINILGVTQTTLYALPPYNFGTLGVATMNVPPAIGAVLGSAFGGPLVDRAIVVLASRNQGVYQPEMRFWLVAVPIASMLIGILLYGLSIAQGMPWIISAVGAGFMGFGLGGAGDMGVTYLQDSYSKIIGLVFVGAAFIANMMSTIFLFALTPWQASLGTYYLFVTLGCISLAISLLTVPLIFYGKRWRTKGAEKYHRLVLAQTASG</sequence>
<evidence type="ECO:0000256" key="4">
    <source>
        <dbReference type="ARBA" id="ARBA00023136"/>
    </source>
</evidence>
<accession>A0A6A6PHP2</accession>
<dbReference type="SUPFAM" id="SSF103473">
    <property type="entry name" value="MFS general substrate transporter"/>
    <property type="match status" value="1"/>
</dbReference>
<dbReference type="Proteomes" id="UP000799767">
    <property type="component" value="Unassembled WGS sequence"/>
</dbReference>
<evidence type="ECO:0000256" key="2">
    <source>
        <dbReference type="ARBA" id="ARBA00022692"/>
    </source>
</evidence>
<dbReference type="GO" id="GO:0005886">
    <property type="term" value="C:plasma membrane"/>
    <property type="evidence" value="ECO:0007669"/>
    <property type="project" value="TreeGrafter"/>
</dbReference>
<evidence type="ECO:0000256" key="6">
    <source>
        <dbReference type="SAM" id="Phobius"/>
    </source>
</evidence>
<proteinExistence type="predicted"/>
<dbReference type="GO" id="GO:0022857">
    <property type="term" value="F:transmembrane transporter activity"/>
    <property type="evidence" value="ECO:0007669"/>
    <property type="project" value="InterPro"/>
</dbReference>
<feature type="transmembrane region" description="Helical" evidence="6">
    <location>
        <begin position="206"/>
        <end position="226"/>
    </location>
</feature>
<dbReference type="PROSITE" id="PS50850">
    <property type="entry name" value="MFS"/>
    <property type="match status" value="1"/>
</dbReference>
<evidence type="ECO:0000313" key="8">
    <source>
        <dbReference type="EMBL" id="KAF2479548.1"/>
    </source>
</evidence>